<reference evidence="2" key="1">
    <citation type="submission" date="2021-09" db="EMBL/GenBank/DDBJ databases">
        <authorList>
            <consortium name="AG Swart"/>
            <person name="Singh M."/>
            <person name="Singh A."/>
            <person name="Seah K."/>
            <person name="Emmerich C."/>
        </authorList>
    </citation>
    <scope>NUCLEOTIDE SEQUENCE</scope>
    <source>
        <strain evidence="2">ATCC30299</strain>
    </source>
</reference>
<dbReference type="Proteomes" id="UP001162131">
    <property type="component" value="Unassembled WGS sequence"/>
</dbReference>
<evidence type="ECO:0000313" key="2">
    <source>
        <dbReference type="EMBL" id="CAG9332066.1"/>
    </source>
</evidence>
<evidence type="ECO:0000256" key="1">
    <source>
        <dbReference type="SAM" id="MobiDB-lite"/>
    </source>
</evidence>
<comment type="caution">
    <text evidence="2">The sequence shown here is derived from an EMBL/GenBank/DDBJ whole genome shotgun (WGS) entry which is preliminary data.</text>
</comment>
<organism evidence="2 3">
    <name type="scientific">Blepharisma stoltei</name>
    <dbReference type="NCBI Taxonomy" id="1481888"/>
    <lineage>
        <taxon>Eukaryota</taxon>
        <taxon>Sar</taxon>
        <taxon>Alveolata</taxon>
        <taxon>Ciliophora</taxon>
        <taxon>Postciliodesmatophora</taxon>
        <taxon>Heterotrichea</taxon>
        <taxon>Heterotrichida</taxon>
        <taxon>Blepharismidae</taxon>
        <taxon>Blepharisma</taxon>
    </lineage>
</organism>
<dbReference type="AlphaFoldDB" id="A0AAU9K3T6"/>
<feature type="compositionally biased region" description="Acidic residues" evidence="1">
    <location>
        <begin position="303"/>
        <end position="318"/>
    </location>
</feature>
<dbReference type="EMBL" id="CAJZBQ010000054">
    <property type="protein sequence ID" value="CAG9332066.1"/>
    <property type="molecule type" value="Genomic_DNA"/>
</dbReference>
<feature type="region of interest" description="Disordered" evidence="1">
    <location>
        <begin position="296"/>
        <end position="318"/>
    </location>
</feature>
<gene>
    <name evidence="2" type="ORF">BSTOLATCC_MIC55522</name>
</gene>
<evidence type="ECO:0000313" key="3">
    <source>
        <dbReference type="Proteomes" id="UP001162131"/>
    </source>
</evidence>
<sequence length="318" mass="35804">MDTQVIIGGLVACLGLGYLAYRYSDDGTSGSIALTRDDVVRILKELRTELMNVYMQISGFVMSIREQMGGRIPDEYIKEIIMSQTPINEQLSKVVEKVLQKNSTTKEEFEKACTVTFAGDSEIDQLMKDAKKALEDSFAGITPTLNEDLPSFLTSELTLKIFSEMNSATLVSMYDIIEDIKSKGITNPNSPEFQMEFQRQSPKIEAGTFKVFEKYGLTELSSSANLLMQTAIQKYSKTDRNFAGYMSILAQQTEPQIQAVMTGRITANQIEALRSQLYDEPKVIEIEEENLIQELENPREVKEEEFENEDLLEGEVAA</sequence>
<accession>A0AAU9K3T6</accession>
<proteinExistence type="predicted"/>
<keyword evidence="3" id="KW-1185">Reference proteome</keyword>
<name>A0AAU9K3T6_9CILI</name>
<protein>
    <submittedName>
        <fullName evidence="2">Uncharacterized protein</fullName>
    </submittedName>
</protein>